<evidence type="ECO:0000313" key="2">
    <source>
        <dbReference type="EMBL" id="CAF1902606.1"/>
    </source>
</evidence>
<feature type="domain" description="DUF7746" evidence="1">
    <location>
        <begin position="1"/>
        <end position="63"/>
    </location>
</feature>
<accession>A0A816K0S8</accession>
<sequence>MNLLQEMGMAAMAYKAKGNDDKQSCVLLILGFNGALRYWWDNSLDNVTRESIINHTETRTIENTEGELEQVETQNAVEVLIHTITMHFIGNPKEELESKKNNLNQFKVSDIRRFQMV</sequence>
<dbReference type="InterPro" id="IPR056648">
    <property type="entry name" value="DUF7746"/>
</dbReference>
<dbReference type="PANTHER" id="PTHR33054">
    <property type="entry name" value="CCHC-TYPE DOMAIN-CONTAINING PROTEIN"/>
    <property type="match status" value="1"/>
</dbReference>
<reference evidence="2" key="1">
    <citation type="submission" date="2021-01" db="EMBL/GenBank/DDBJ databases">
        <authorList>
            <consortium name="Genoscope - CEA"/>
            <person name="William W."/>
        </authorList>
    </citation>
    <scope>NUCLEOTIDE SEQUENCE</scope>
</reference>
<dbReference type="Pfam" id="PF24925">
    <property type="entry name" value="DUF7746"/>
    <property type="match status" value="1"/>
</dbReference>
<name>A0A816K0S8_BRANA</name>
<organism evidence="2">
    <name type="scientific">Brassica napus</name>
    <name type="common">Rape</name>
    <dbReference type="NCBI Taxonomy" id="3708"/>
    <lineage>
        <taxon>Eukaryota</taxon>
        <taxon>Viridiplantae</taxon>
        <taxon>Streptophyta</taxon>
        <taxon>Embryophyta</taxon>
        <taxon>Tracheophyta</taxon>
        <taxon>Spermatophyta</taxon>
        <taxon>Magnoliopsida</taxon>
        <taxon>eudicotyledons</taxon>
        <taxon>Gunneridae</taxon>
        <taxon>Pentapetalae</taxon>
        <taxon>rosids</taxon>
        <taxon>malvids</taxon>
        <taxon>Brassicales</taxon>
        <taxon>Brassicaceae</taxon>
        <taxon>Brassiceae</taxon>
        <taxon>Brassica</taxon>
    </lineage>
</organism>
<dbReference type="PANTHER" id="PTHR33054:SF9">
    <property type="entry name" value="CCHC-TYPE DOMAIN-CONTAINING PROTEIN"/>
    <property type="match status" value="1"/>
</dbReference>
<proteinExistence type="predicted"/>
<dbReference type="Proteomes" id="UP001295469">
    <property type="component" value="Chromosome C02"/>
</dbReference>
<protein>
    <submittedName>
        <fullName evidence="2">(rape) hypothetical protein</fullName>
    </submittedName>
</protein>
<dbReference type="AlphaFoldDB" id="A0A816K0S8"/>
<dbReference type="EMBL" id="HG994366">
    <property type="protein sequence ID" value="CAF1902606.1"/>
    <property type="molecule type" value="Genomic_DNA"/>
</dbReference>
<gene>
    <name evidence="2" type="ORF">DARMORV10_C02P22900.1</name>
</gene>
<evidence type="ECO:0000259" key="1">
    <source>
        <dbReference type="Pfam" id="PF24925"/>
    </source>
</evidence>